<dbReference type="InterPro" id="IPR004960">
    <property type="entry name" value="LipA_acyltrans"/>
</dbReference>
<dbReference type="Pfam" id="PF03279">
    <property type="entry name" value="Lip_A_acyltrans"/>
    <property type="match status" value="1"/>
</dbReference>
<keyword evidence="6 8" id="KW-0012">Acyltransferase</keyword>
<keyword evidence="7" id="KW-0812">Transmembrane</keyword>
<evidence type="ECO:0000256" key="7">
    <source>
        <dbReference type="SAM" id="Phobius"/>
    </source>
</evidence>
<evidence type="ECO:0000313" key="9">
    <source>
        <dbReference type="Proteomes" id="UP001297092"/>
    </source>
</evidence>
<reference evidence="8 9" key="1">
    <citation type="submission" date="2021-05" db="EMBL/GenBank/DDBJ databases">
        <title>Aequorivita echinoideorum JCM 30378 genome.</title>
        <authorList>
            <person name="Zhang H."/>
            <person name="Li C."/>
        </authorList>
    </citation>
    <scope>NUCLEOTIDE SEQUENCE [LARGE SCALE GENOMIC DNA]</scope>
    <source>
        <strain evidence="8 9">JCM30378</strain>
    </source>
</reference>
<evidence type="ECO:0000256" key="2">
    <source>
        <dbReference type="ARBA" id="ARBA00022475"/>
    </source>
</evidence>
<evidence type="ECO:0000256" key="5">
    <source>
        <dbReference type="ARBA" id="ARBA00023136"/>
    </source>
</evidence>
<protein>
    <submittedName>
        <fullName evidence="8">Lipid A biosynthesis acyltransferase</fullName>
    </submittedName>
</protein>
<comment type="subcellular location">
    <subcellularLocation>
        <location evidence="1">Cell inner membrane</location>
    </subcellularLocation>
</comment>
<gene>
    <name evidence="8" type="ORF">KIV10_06115</name>
</gene>
<evidence type="ECO:0000313" key="8">
    <source>
        <dbReference type="EMBL" id="MBT0607752.1"/>
    </source>
</evidence>
<keyword evidence="2" id="KW-1003">Cell membrane</keyword>
<dbReference type="PANTHER" id="PTHR30606:SF10">
    <property type="entry name" value="PHOSPHATIDYLINOSITOL MANNOSIDE ACYLTRANSFERASE"/>
    <property type="match status" value="1"/>
</dbReference>
<feature type="transmembrane region" description="Helical" evidence="7">
    <location>
        <begin position="31"/>
        <end position="57"/>
    </location>
</feature>
<evidence type="ECO:0000256" key="4">
    <source>
        <dbReference type="ARBA" id="ARBA00022679"/>
    </source>
</evidence>
<comment type="caution">
    <text evidence="8">The sequence shown here is derived from an EMBL/GenBank/DDBJ whole genome shotgun (WGS) entry which is preliminary data.</text>
</comment>
<keyword evidence="3" id="KW-0997">Cell inner membrane</keyword>
<dbReference type="Proteomes" id="UP001297092">
    <property type="component" value="Unassembled WGS sequence"/>
</dbReference>
<dbReference type="EMBL" id="JAHCTB010000002">
    <property type="protein sequence ID" value="MBT0607752.1"/>
    <property type="molecule type" value="Genomic_DNA"/>
</dbReference>
<evidence type="ECO:0000256" key="6">
    <source>
        <dbReference type="ARBA" id="ARBA00023315"/>
    </source>
</evidence>
<keyword evidence="5 7" id="KW-0472">Membrane</keyword>
<keyword evidence="9" id="KW-1185">Reference proteome</keyword>
<proteinExistence type="predicted"/>
<keyword evidence="4" id="KW-0808">Transferase</keyword>
<dbReference type="PANTHER" id="PTHR30606">
    <property type="entry name" value="LIPID A BIOSYNTHESIS LAUROYL ACYLTRANSFERASE"/>
    <property type="match status" value="1"/>
</dbReference>
<dbReference type="GO" id="GO:0016746">
    <property type="term" value="F:acyltransferase activity"/>
    <property type="evidence" value="ECO:0007669"/>
    <property type="project" value="UniProtKB-KW"/>
</dbReference>
<organism evidence="8 9">
    <name type="scientific">Aequorivita echinoideorum</name>
    <dbReference type="NCBI Taxonomy" id="1549647"/>
    <lineage>
        <taxon>Bacteria</taxon>
        <taxon>Pseudomonadati</taxon>
        <taxon>Bacteroidota</taxon>
        <taxon>Flavobacteriia</taxon>
        <taxon>Flavobacteriales</taxon>
        <taxon>Flavobacteriaceae</taxon>
        <taxon>Aequorivita</taxon>
    </lineage>
</organism>
<accession>A0ABS5S5V1</accession>
<keyword evidence="7" id="KW-1133">Transmembrane helix</keyword>
<evidence type="ECO:0000256" key="1">
    <source>
        <dbReference type="ARBA" id="ARBA00004533"/>
    </source>
</evidence>
<dbReference type="CDD" id="cd07984">
    <property type="entry name" value="LPLAT_LABLAT-like"/>
    <property type="match status" value="1"/>
</dbReference>
<dbReference type="RefSeq" id="WP_214112603.1">
    <property type="nucleotide sequence ID" value="NZ_JAHCTB010000002.1"/>
</dbReference>
<evidence type="ECO:0000256" key="3">
    <source>
        <dbReference type="ARBA" id="ARBA00022519"/>
    </source>
</evidence>
<name>A0ABS5S5V1_9FLAO</name>
<sequence>MAANWEGKSKGTVFGYKIFIFLLKNLGINAAYALLFFVAFYYTIFSVKSTTSIFYYFRKRLKYSFFKSAISVFKNYLVFGKTIIDKVAISSGLRNKYTYNFDGIENLKNLLKQKKGGILISAHVGNFEIADYFLDELAEDAKITLLISDAEHQAIKEYMQQFFRKSRTKFIIFKEDMSHIFEINSALANNEILCIAGDRFVKGSKFMKADFLGKKAKFPAGPFSIASRLNLPVLFVYVMREKSKHYHLYARTAQVKKGNAEDLLHQFTASVTGILEKYPLQWFNYFDFWEKERL</sequence>